<comment type="caution">
    <text evidence="1">The sequence shown here is derived from an EMBL/GenBank/DDBJ whole genome shotgun (WGS) entry which is preliminary data.</text>
</comment>
<dbReference type="AlphaFoldDB" id="A0A271KE00"/>
<protein>
    <submittedName>
        <fullName evidence="1">Uncharacterized protein</fullName>
    </submittedName>
</protein>
<organism evidence="1 2">
    <name type="scientific">Mesorhizobium wenxiniae</name>
    <dbReference type="NCBI Taxonomy" id="2014805"/>
    <lineage>
        <taxon>Bacteria</taxon>
        <taxon>Pseudomonadati</taxon>
        <taxon>Pseudomonadota</taxon>
        <taxon>Alphaproteobacteria</taxon>
        <taxon>Hyphomicrobiales</taxon>
        <taxon>Phyllobacteriaceae</taxon>
        <taxon>Mesorhizobium</taxon>
    </lineage>
</organism>
<evidence type="ECO:0000313" key="2">
    <source>
        <dbReference type="Proteomes" id="UP000215931"/>
    </source>
</evidence>
<dbReference type="RefSeq" id="WP_095519536.1">
    <property type="nucleotide sequence ID" value="NZ_NPKH01000023.1"/>
</dbReference>
<dbReference type="EMBL" id="NPKH01000023">
    <property type="protein sequence ID" value="PAP94003.1"/>
    <property type="molecule type" value="Genomic_DNA"/>
</dbReference>
<reference evidence="1 2" key="1">
    <citation type="submission" date="2017-08" db="EMBL/GenBank/DDBJ databases">
        <title>Mesorhizobium wenxinae sp. nov., a novel rhizobial species isolated from root nodules of chickpea (Cicer arietinum L.).</title>
        <authorList>
            <person name="Zhang J."/>
        </authorList>
    </citation>
    <scope>NUCLEOTIDE SEQUENCE [LARGE SCALE GENOMIC DNA]</scope>
    <source>
        <strain evidence="2">WYCCWR 10019</strain>
    </source>
</reference>
<dbReference type="Proteomes" id="UP000215931">
    <property type="component" value="Unassembled WGS sequence"/>
</dbReference>
<proteinExistence type="predicted"/>
<keyword evidence="2" id="KW-1185">Reference proteome</keyword>
<sequence length="86" mass="9544">MAARLNLRQQDQTRSAIQTSQLVNRLQSYALGEIAEIETGRLKAIEILLRKTLPDLSAVTLAGDEDNPVNVVHVIERRLVRPNAGN</sequence>
<accession>A0A271KE00</accession>
<evidence type="ECO:0000313" key="1">
    <source>
        <dbReference type="EMBL" id="PAP94003.1"/>
    </source>
</evidence>
<name>A0A271KE00_9HYPH</name>
<dbReference type="OrthoDB" id="9157009at2"/>
<gene>
    <name evidence="1" type="ORF">CIT31_16685</name>
</gene>